<comment type="caution">
    <text evidence="1">The sequence shown here is derived from an EMBL/GenBank/DDBJ whole genome shotgun (WGS) entry which is preliminary data.</text>
</comment>
<evidence type="ECO:0000313" key="1">
    <source>
        <dbReference type="EMBL" id="KAI5666244.1"/>
    </source>
</evidence>
<dbReference type="EMBL" id="CM044704">
    <property type="protein sequence ID" value="KAI5666244.1"/>
    <property type="molecule type" value="Genomic_DNA"/>
</dbReference>
<organism evidence="1 2">
    <name type="scientific">Catharanthus roseus</name>
    <name type="common">Madagascar periwinkle</name>
    <name type="synonym">Vinca rosea</name>
    <dbReference type="NCBI Taxonomy" id="4058"/>
    <lineage>
        <taxon>Eukaryota</taxon>
        <taxon>Viridiplantae</taxon>
        <taxon>Streptophyta</taxon>
        <taxon>Embryophyta</taxon>
        <taxon>Tracheophyta</taxon>
        <taxon>Spermatophyta</taxon>
        <taxon>Magnoliopsida</taxon>
        <taxon>eudicotyledons</taxon>
        <taxon>Gunneridae</taxon>
        <taxon>Pentapetalae</taxon>
        <taxon>asterids</taxon>
        <taxon>lamiids</taxon>
        <taxon>Gentianales</taxon>
        <taxon>Apocynaceae</taxon>
        <taxon>Rauvolfioideae</taxon>
        <taxon>Vinceae</taxon>
        <taxon>Catharanthinae</taxon>
        <taxon>Catharanthus</taxon>
    </lineage>
</organism>
<sequence length="615" mass="70272">MMHWGETDAVLLWNTGMLDLPKSSMEVRETLREKKVLSERSWSGLIQWRREGFRRGFGLDLKCQWDYSWVEITPHPGFVLANCLVFYVADFNLSSCYFCITEICTKDHGFNFPCISTLSNLKEVKSEIYLKIIMGLNFLKLQMLRGSWMRRLILKVFAFGFAMIVVSILHITHDVEKVELPMLNNEKCLVDFGSSSCDYNVTESSNALSHWFSLFGAFQTPCKESENLTRNVFEKLMKENLLDSNATALCVGVGSNFAVLALRELGFSNALGVNRHPFFSLLRRRFVYELGYADEHFDFVFSQAVDRVSVPALLVLEIERVLRPGGTGAMLVGARDLYSGSLIRSATPVSSFLKRSEIVHVCGVGLHTLVIFKKRFNDAALLRDLKLSGDCPAIINNKPFMQFIEPLVDGNTKKTEREVVYLPKVMNISSRKRLIYVNVGIEESTNFNISELLKPYNSMSDQDFNVYLIDHNASVLSSHVKDPGITFIYHPGLADNHHPSQETDRDYYLSAPQDDDDDFEEYLSAPWDNVGFDFIHWFKETVDDDDFVVLRINAHTVKYNIIEELFTTGAICHVDELFLRCSDTVDCKGSACGHCMNLFQNLRNSDIFVHQWFDE</sequence>
<evidence type="ECO:0000313" key="2">
    <source>
        <dbReference type="Proteomes" id="UP001060085"/>
    </source>
</evidence>
<protein>
    <submittedName>
        <fullName evidence="1">Uncharacterized protein</fullName>
    </submittedName>
</protein>
<keyword evidence="2" id="KW-1185">Reference proteome</keyword>
<accession>A0ACC0B058</accession>
<name>A0ACC0B058_CATRO</name>
<reference evidence="2" key="1">
    <citation type="journal article" date="2023" name="Nat. Plants">
        <title>Single-cell RNA sequencing provides a high-resolution roadmap for understanding the multicellular compartmentation of specialized metabolism.</title>
        <authorList>
            <person name="Sun S."/>
            <person name="Shen X."/>
            <person name="Li Y."/>
            <person name="Li Y."/>
            <person name="Wang S."/>
            <person name="Li R."/>
            <person name="Zhang H."/>
            <person name="Shen G."/>
            <person name="Guo B."/>
            <person name="Wei J."/>
            <person name="Xu J."/>
            <person name="St-Pierre B."/>
            <person name="Chen S."/>
            <person name="Sun C."/>
        </authorList>
    </citation>
    <scope>NUCLEOTIDE SEQUENCE [LARGE SCALE GENOMIC DNA]</scope>
</reference>
<gene>
    <name evidence="1" type="ORF">M9H77_16097</name>
</gene>
<proteinExistence type="predicted"/>
<dbReference type="Proteomes" id="UP001060085">
    <property type="component" value="Linkage Group LG04"/>
</dbReference>